<gene>
    <name evidence="3" type="ORF">GCM10010104_06710</name>
</gene>
<dbReference type="SUPFAM" id="SSF55073">
    <property type="entry name" value="Nucleotide cyclase"/>
    <property type="match status" value="1"/>
</dbReference>
<keyword evidence="4" id="KW-1185">Reference proteome</keyword>
<comment type="caution">
    <text evidence="3">The sequence shown here is derived from an EMBL/GenBank/DDBJ whole genome shotgun (WGS) entry which is preliminary data.</text>
</comment>
<evidence type="ECO:0000256" key="1">
    <source>
        <dbReference type="SAM" id="MobiDB-lite"/>
    </source>
</evidence>
<dbReference type="PROSITE" id="PS50887">
    <property type="entry name" value="GGDEF"/>
    <property type="match status" value="1"/>
</dbReference>
<dbReference type="Proteomes" id="UP001501474">
    <property type="component" value="Unassembled WGS sequence"/>
</dbReference>
<reference evidence="3 4" key="1">
    <citation type="journal article" date="2019" name="Int. J. Syst. Evol. Microbiol.">
        <title>The Global Catalogue of Microorganisms (GCM) 10K type strain sequencing project: providing services to taxonomists for standard genome sequencing and annotation.</title>
        <authorList>
            <consortium name="The Broad Institute Genomics Platform"/>
            <consortium name="The Broad Institute Genome Sequencing Center for Infectious Disease"/>
            <person name="Wu L."/>
            <person name="Ma J."/>
        </authorList>
    </citation>
    <scope>NUCLEOTIDE SEQUENCE [LARGE SCALE GENOMIC DNA]</scope>
    <source>
        <strain evidence="3 4">JCM 3053</strain>
    </source>
</reference>
<dbReference type="PANTHER" id="PTHR44757">
    <property type="entry name" value="DIGUANYLATE CYCLASE DGCP"/>
    <property type="match status" value="1"/>
</dbReference>
<dbReference type="InterPro" id="IPR052155">
    <property type="entry name" value="Biofilm_reg_signaling"/>
</dbReference>
<sequence length="225" mass="23573">MNGLLHTLSAAGPLAAGWGIHGLWMRRRLTAARRDPLSGLWTREAFESRAARTLARRPHVVVLLVDLDGFKAVNDRFGHAAGDAAIRATAASLTDALNERPGAVATRLGGDEFAAVIPLTEPGGLPWLLRGLHHEITAPFRHAGRDLTVGASIGAALSSDLTSEASRPGEALGALLRLADEAMYAVKRAGGGWHYPAMSAPAAGTTAGRRTGRPGTHTTYRKGAA</sequence>
<organism evidence="3 4">
    <name type="scientific">Streptomyces indiaensis</name>
    <dbReference type="NCBI Taxonomy" id="284033"/>
    <lineage>
        <taxon>Bacteria</taxon>
        <taxon>Bacillati</taxon>
        <taxon>Actinomycetota</taxon>
        <taxon>Actinomycetes</taxon>
        <taxon>Kitasatosporales</taxon>
        <taxon>Streptomycetaceae</taxon>
        <taxon>Streptomyces</taxon>
    </lineage>
</organism>
<dbReference type="InterPro" id="IPR000160">
    <property type="entry name" value="GGDEF_dom"/>
</dbReference>
<dbReference type="RefSeq" id="WP_234847872.1">
    <property type="nucleotide sequence ID" value="NZ_BAAART010000012.1"/>
</dbReference>
<feature type="domain" description="GGDEF" evidence="2">
    <location>
        <begin position="58"/>
        <end position="200"/>
    </location>
</feature>
<feature type="region of interest" description="Disordered" evidence="1">
    <location>
        <begin position="202"/>
        <end position="225"/>
    </location>
</feature>
<evidence type="ECO:0000313" key="4">
    <source>
        <dbReference type="Proteomes" id="UP001501474"/>
    </source>
</evidence>
<dbReference type="SMART" id="SM00267">
    <property type="entry name" value="GGDEF"/>
    <property type="match status" value="1"/>
</dbReference>
<dbReference type="InterPro" id="IPR029787">
    <property type="entry name" value="Nucleotide_cyclase"/>
</dbReference>
<accession>A0ABN3D4X2</accession>
<feature type="compositionally biased region" description="Low complexity" evidence="1">
    <location>
        <begin position="202"/>
        <end position="218"/>
    </location>
</feature>
<dbReference type="PANTHER" id="PTHR44757:SF2">
    <property type="entry name" value="BIOFILM ARCHITECTURE MAINTENANCE PROTEIN MBAA"/>
    <property type="match status" value="1"/>
</dbReference>
<dbReference type="EMBL" id="BAAART010000012">
    <property type="protein sequence ID" value="GAA2219813.1"/>
    <property type="molecule type" value="Genomic_DNA"/>
</dbReference>
<dbReference type="NCBIfam" id="TIGR00254">
    <property type="entry name" value="GGDEF"/>
    <property type="match status" value="1"/>
</dbReference>
<proteinExistence type="predicted"/>
<evidence type="ECO:0000259" key="2">
    <source>
        <dbReference type="PROSITE" id="PS50887"/>
    </source>
</evidence>
<protein>
    <submittedName>
        <fullName evidence="3">GGDEF domain-containing protein</fullName>
    </submittedName>
</protein>
<dbReference type="Pfam" id="PF00990">
    <property type="entry name" value="GGDEF"/>
    <property type="match status" value="1"/>
</dbReference>
<dbReference type="CDD" id="cd01949">
    <property type="entry name" value="GGDEF"/>
    <property type="match status" value="1"/>
</dbReference>
<dbReference type="InterPro" id="IPR043128">
    <property type="entry name" value="Rev_trsase/Diguanyl_cyclase"/>
</dbReference>
<name>A0ABN3D4X2_9ACTN</name>
<evidence type="ECO:0000313" key="3">
    <source>
        <dbReference type="EMBL" id="GAA2219813.1"/>
    </source>
</evidence>
<dbReference type="Gene3D" id="3.30.70.270">
    <property type="match status" value="1"/>
</dbReference>